<dbReference type="InterPro" id="IPR011763">
    <property type="entry name" value="COA_CT_C"/>
</dbReference>
<dbReference type="GO" id="GO:0006633">
    <property type="term" value="P:fatty acid biosynthetic process"/>
    <property type="evidence" value="ECO:0007669"/>
    <property type="project" value="TreeGrafter"/>
</dbReference>
<protein>
    <recommendedName>
        <fullName evidence="1">CoA carboxyltransferase C-terminal domain-containing protein</fullName>
    </recommendedName>
</protein>
<dbReference type="Pfam" id="PF01039">
    <property type="entry name" value="Carboxyl_trans"/>
    <property type="match status" value="1"/>
</dbReference>
<dbReference type="InterPro" id="IPR049076">
    <property type="entry name" value="ACCA"/>
</dbReference>
<gene>
    <name evidence="2" type="ORF">Zmor_003980</name>
</gene>
<accession>A0AA38HK91</accession>
<dbReference type="InterPro" id="IPR029045">
    <property type="entry name" value="ClpP/crotonase-like_dom_sf"/>
</dbReference>
<dbReference type="InterPro" id="IPR034733">
    <property type="entry name" value="AcCoA_carboxyl_beta"/>
</dbReference>
<feature type="domain" description="CoA carboxyltransferase C-terminal" evidence="1">
    <location>
        <begin position="1"/>
        <end position="102"/>
    </location>
</feature>
<comment type="caution">
    <text evidence="2">The sequence shown here is derived from an EMBL/GenBank/DDBJ whole genome shotgun (WGS) entry which is preliminary data.</text>
</comment>
<dbReference type="AlphaFoldDB" id="A0AA38HK91"/>
<evidence type="ECO:0000259" key="1">
    <source>
        <dbReference type="PROSITE" id="PS50989"/>
    </source>
</evidence>
<proteinExistence type="predicted"/>
<evidence type="ECO:0000313" key="2">
    <source>
        <dbReference type="EMBL" id="KAJ3628676.1"/>
    </source>
</evidence>
<dbReference type="Proteomes" id="UP001168821">
    <property type="component" value="Unassembled WGS sequence"/>
</dbReference>
<dbReference type="SUPFAM" id="SSF52096">
    <property type="entry name" value="ClpP/crotonase"/>
    <property type="match status" value="1"/>
</dbReference>
<evidence type="ECO:0000313" key="3">
    <source>
        <dbReference type="Proteomes" id="UP001168821"/>
    </source>
</evidence>
<dbReference type="GO" id="GO:0003989">
    <property type="term" value="F:acetyl-CoA carboxylase activity"/>
    <property type="evidence" value="ECO:0007669"/>
    <property type="project" value="InterPro"/>
</dbReference>
<keyword evidence="3" id="KW-1185">Reference proteome</keyword>
<reference evidence="2" key="1">
    <citation type="journal article" date="2023" name="G3 (Bethesda)">
        <title>Whole genome assemblies of Zophobas morio and Tenebrio molitor.</title>
        <authorList>
            <person name="Kaur S."/>
            <person name="Stinson S.A."/>
            <person name="diCenzo G.C."/>
        </authorList>
    </citation>
    <scope>NUCLEOTIDE SEQUENCE</scope>
    <source>
        <strain evidence="2">QUZm001</strain>
    </source>
</reference>
<dbReference type="Gene3D" id="3.90.226.10">
    <property type="entry name" value="2-enoyl-CoA Hydratase, Chain A, domain 1"/>
    <property type="match status" value="1"/>
</dbReference>
<sequence length="102" mass="11179">MFDKGSWMETLGGWACTVVTGRARLGGIPVGVIAVETRSVEVMYPADPASPESEAKVVVQPGQVWFPDSSFKTAQTIRDVNNEQLPLIILANWRSPFLPPHQ</sequence>
<dbReference type="PROSITE" id="PS50989">
    <property type="entry name" value="COA_CT_CTER"/>
    <property type="match status" value="1"/>
</dbReference>
<dbReference type="PANTHER" id="PTHR45728:SF3">
    <property type="entry name" value="ACETYL-COA CARBOXYLASE"/>
    <property type="match status" value="1"/>
</dbReference>
<organism evidence="2 3">
    <name type="scientific">Zophobas morio</name>
    <dbReference type="NCBI Taxonomy" id="2755281"/>
    <lineage>
        <taxon>Eukaryota</taxon>
        <taxon>Metazoa</taxon>
        <taxon>Ecdysozoa</taxon>
        <taxon>Arthropoda</taxon>
        <taxon>Hexapoda</taxon>
        <taxon>Insecta</taxon>
        <taxon>Pterygota</taxon>
        <taxon>Neoptera</taxon>
        <taxon>Endopterygota</taxon>
        <taxon>Coleoptera</taxon>
        <taxon>Polyphaga</taxon>
        <taxon>Cucujiformia</taxon>
        <taxon>Tenebrionidae</taxon>
        <taxon>Zophobas</taxon>
    </lineage>
</organism>
<name>A0AA38HK91_9CUCU</name>
<dbReference type="PANTHER" id="PTHR45728">
    <property type="entry name" value="ACETYL-COA CARBOXYLASE, ISOFORM A"/>
    <property type="match status" value="1"/>
</dbReference>
<dbReference type="EMBL" id="JALNTZ010001139">
    <property type="protein sequence ID" value="KAJ3628676.1"/>
    <property type="molecule type" value="Genomic_DNA"/>
</dbReference>